<evidence type="ECO:0000313" key="6">
    <source>
        <dbReference type="EMBL" id="KAK9761805.1"/>
    </source>
</evidence>
<feature type="transmembrane region" description="Helical" evidence="5">
    <location>
        <begin position="177"/>
        <end position="196"/>
    </location>
</feature>
<organism evidence="6 7">
    <name type="scientific">Basidiobolus ranarum</name>
    <dbReference type="NCBI Taxonomy" id="34480"/>
    <lineage>
        <taxon>Eukaryota</taxon>
        <taxon>Fungi</taxon>
        <taxon>Fungi incertae sedis</taxon>
        <taxon>Zoopagomycota</taxon>
        <taxon>Entomophthoromycotina</taxon>
        <taxon>Basidiobolomycetes</taxon>
        <taxon>Basidiobolales</taxon>
        <taxon>Basidiobolaceae</taxon>
        <taxon>Basidiobolus</taxon>
    </lineage>
</organism>
<keyword evidence="3 5" id="KW-1133">Transmembrane helix</keyword>
<accession>A0ABR2WJV2</accession>
<feature type="transmembrane region" description="Helical" evidence="5">
    <location>
        <begin position="234"/>
        <end position="257"/>
    </location>
</feature>
<comment type="subcellular location">
    <subcellularLocation>
        <location evidence="1">Membrane</location>
        <topology evidence="1">Multi-pass membrane protein</topology>
    </subcellularLocation>
</comment>
<keyword evidence="2 5" id="KW-0812">Transmembrane</keyword>
<evidence type="ECO:0000256" key="5">
    <source>
        <dbReference type="SAM" id="Phobius"/>
    </source>
</evidence>
<evidence type="ECO:0000256" key="1">
    <source>
        <dbReference type="ARBA" id="ARBA00004141"/>
    </source>
</evidence>
<dbReference type="EMBL" id="JASJQH010001213">
    <property type="protein sequence ID" value="KAK9761805.1"/>
    <property type="molecule type" value="Genomic_DNA"/>
</dbReference>
<protein>
    <recommendedName>
        <fullName evidence="8">G-protein coupled receptors family 2 profile 2 domain-containing protein</fullName>
    </recommendedName>
</protein>
<evidence type="ECO:0008006" key="8">
    <source>
        <dbReference type="Google" id="ProtNLM"/>
    </source>
</evidence>
<comment type="caution">
    <text evidence="6">The sequence shown here is derived from an EMBL/GenBank/DDBJ whole genome shotgun (WGS) entry which is preliminary data.</text>
</comment>
<keyword evidence="7" id="KW-1185">Reference proteome</keyword>
<evidence type="ECO:0000256" key="4">
    <source>
        <dbReference type="ARBA" id="ARBA00023136"/>
    </source>
</evidence>
<gene>
    <name evidence="6" type="ORF">K7432_013028</name>
</gene>
<feature type="transmembrane region" description="Helical" evidence="5">
    <location>
        <begin position="128"/>
        <end position="145"/>
    </location>
</feature>
<dbReference type="PANTHER" id="PTHR23112:SF0">
    <property type="entry name" value="TRANSMEMBRANE PROTEIN 116"/>
    <property type="match status" value="1"/>
</dbReference>
<reference evidence="6 7" key="1">
    <citation type="submission" date="2023-04" db="EMBL/GenBank/DDBJ databases">
        <title>Genome of Basidiobolus ranarum AG-B5.</title>
        <authorList>
            <person name="Stajich J.E."/>
            <person name="Carter-House D."/>
            <person name="Gryganskyi A."/>
        </authorList>
    </citation>
    <scope>NUCLEOTIDE SEQUENCE [LARGE SCALE GENOMIC DNA]</scope>
    <source>
        <strain evidence="6 7">AG-B5</strain>
    </source>
</reference>
<feature type="transmembrane region" description="Helical" evidence="5">
    <location>
        <begin position="99"/>
        <end position="119"/>
    </location>
</feature>
<name>A0ABR2WJV2_9FUNG</name>
<feature type="transmembrane region" description="Helical" evidence="5">
    <location>
        <begin position="24"/>
        <end position="47"/>
    </location>
</feature>
<evidence type="ECO:0000256" key="2">
    <source>
        <dbReference type="ARBA" id="ARBA00022692"/>
    </source>
</evidence>
<evidence type="ECO:0000313" key="7">
    <source>
        <dbReference type="Proteomes" id="UP001479436"/>
    </source>
</evidence>
<feature type="transmembrane region" description="Helical" evidence="5">
    <location>
        <begin position="269"/>
        <end position="290"/>
    </location>
</feature>
<evidence type="ECO:0000256" key="3">
    <source>
        <dbReference type="ARBA" id="ARBA00022989"/>
    </source>
</evidence>
<proteinExistence type="predicted"/>
<dbReference type="Proteomes" id="UP001479436">
    <property type="component" value="Unassembled WGS sequence"/>
</dbReference>
<sequence>MSDYSGTQNHISDHQARIIAQETIWTNIISMTMAFIVILVYFVTFFCNKRLVDRVTLRLTVASSVSDLIYSASMLWGAFITADGWDCHIFMWSFIEFTLLPLFLSISIATNLCAVYLLGIRQTQRFEIYYYGVPILLSLMISIPLPTFQRFGWLEDAQLCWYVPNGRETLIWLSLTYHFWIILSVAILIVQVGFLIRKLKTDQDINVQSIKPGEKISKTVASIEKRMDKTVRQVLTRVILYPMVPTITQSLGIVVYMNAFINGYWNFGLMFSWCFFTAIQASLNAVVFFLDPAVHNTWKQLKEHLRTVHGDEIQHLDTLQLTRRRKAKLWFISKLIGSIQATQVGYLSDPNFQAFSLFIVTNTQVKSFHEKQTITRPNINEPDEEIIETLSQY</sequence>
<keyword evidence="4 5" id="KW-0472">Membrane</keyword>
<feature type="transmembrane region" description="Helical" evidence="5">
    <location>
        <begin position="59"/>
        <end position="79"/>
    </location>
</feature>
<dbReference type="PANTHER" id="PTHR23112">
    <property type="entry name" value="G PROTEIN-COUPLED RECEPTOR 157-RELATED"/>
    <property type="match status" value="1"/>
</dbReference>